<accession>A0A3N0GTM0</accession>
<evidence type="ECO:0000256" key="2">
    <source>
        <dbReference type="ARBA" id="ARBA00022692"/>
    </source>
</evidence>
<feature type="transmembrane region" description="Helical" evidence="5">
    <location>
        <begin position="97"/>
        <end position="116"/>
    </location>
</feature>
<feature type="domain" description="Major facilitator superfamily (MFS) profile" evidence="6">
    <location>
        <begin position="31"/>
        <end position="480"/>
    </location>
</feature>
<dbReference type="InterPro" id="IPR011701">
    <property type="entry name" value="MFS"/>
</dbReference>
<feature type="transmembrane region" description="Helical" evidence="5">
    <location>
        <begin position="325"/>
        <end position="347"/>
    </location>
</feature>
<dbReference type="GO" id="GO:0005886">
    <property type="term" value="C:plasma membrane"/>
    <property type="evidence" value="ECO:0007669"/>
    <property type="project" value="UniProtKB-SubCell"/>
</dbReference>
<dbReference type="PANTHER" id="PTHR42718:SF39">
    <property type="entry name" value="ACTINORHODIN TRANSPORTER-RELATED"/>
    <property type="match status" value="1"/>
</dbReference>
<dbReference type="PROSITE" id="PS50850">
    <property type="entry name" value="MFS"/>
    <property type="match status" value="1"/>
</dbReference>
<feature type="transmembrane region" description="Helical" evidence="5">
    <location>
        <begin position="354"/>
        <end position="373"/>
    </location>
</feature>
<comment type="subcellular location">
    <subcellularLocation>
        <location evidence="1">Cell membrane</location>
        <topology evidence="1">Multi-pass membrane protein</topology>
    </subcellularLocation>
</comment>
<sequence>MSTAVSSRTPDPGAAPSSLVGPDGYRHRWMVLVVVMVADVMDLLDATVANLAGPSIRRDIGGSESTLQWVLAAYTLTFAVGLITSARAGDLFGRRRLFTIGMVGFTVASLACGLAPTATLLIAARVAQGFFGAVMIPQGLAMVKSSFTEDDLQKAFIPFGPVMGLSAVMGPIIAGFLLHADLLGTGWRAIFWVNVPIGAVASYLAIRYLPRHLARDAGARLDPLGTSLLTAASITLIYPLVQGHEQGWPGWMFAMLAGSAVLWAAFFVSERRTRHPVIERSLMSNRSFLAGLVFLGSFFTAMSGFMLTINLFLQYGLRFAPMHTGITLAPWALGMAVGAAASGAALGPKFGRRVLHGGLLVLAAGLGLVWLAIRAHGLATSGWDLAPGFFVTGLGSGAIFAPLFDIILAGLADTEIGSGSGVLNAVQQFCGALGVAVLGSLFFHLLPGHGFADSIRWLIVVGVGCYAASFAAAFLLPRTARPELAH</sequence>
<dbReference type="Gene3D" id="1.20.1720.10">
    <property type="entry name" value="Multidrug resistance protein D"/>
    <property type="match status" value="1"/>
</dbReference>
<gene>
    <name evidence="7" type="ORF">EFL26_06465</name>
</gene>
<feature type="transmembrane region" description="Helical" evidence="5">
    <location>
        <begin position="67"/>
        <end position="85"/>
    </location>
</feature>
<dbReference type="InterPro" id="IPR020846">
    <property type="entry name" value="MFS_dom"/>
</dbReference>
<dbReference type="OrthoDB" id="7375466at2"/>
<dbReference type="GO" id="GO:0022857">
    <property type="term" value="F:transmembrane transporter activity"/>
    <property type="evidence" value="ECO:0007669"/>
    <property type="project" value="InterPro"/>
</dbReference>
<dbReference type="Pfam" id="PF07690">
    <property type="entry name" value="MFS_1"/>
    <property type="match status" value="1"/>
</dbReference>
<comment type="caution">
    <text evidence="7">The sequence shown here is derived from an EMBL/GenBank/DDBJ whole genome shotgun (WGS) entry which is preliminary data.</text>
</comment>
<proteinExistence type="predicted"/>
<feature type="transmembrane region" description="Helical" evidence="5">
    <location>
        <begin position="385"/>
        <end position="409"/>
    </location>
</feature>
<evidence type="ECO:0000256" key="3">
    <source>
        <dbReference type="ARBA" id="ARBA00022989"/>
    </source>
</evidence>
<feature type="transmembrane region" description="Helical" evidence="5">
    <location>
        <begin position="421"/>
        <end position="443"/>
    </location>
</feature>
<dbReference type="Proteomes" id="UP000279994">
    <property type="component" value="Unassembled WGS sequence"/>
</dbReference>
<feature type="transmembrane region" description="Helical" evidence="5">
    <location>
        <begin position="122"/>
        <end position="143"/>
    </location>
</feature>
<evidence type="ECO:0000313" key="8">
    <source>
        <dbReference type="Proteomes" id="UP000279994"/>
    </source>
</evidence>
<dbReference type="InterPro" id="IPR036259">
    <property type="entry name" value="MFS_trans_sf"/>
</dbReference>
<organism evidence="7 8">
    <name type="scientific">Nocardioides pocheonensis</name>
    <dbReference type="NCBI Taxonomy" id="661485"/>
    <lineage>
        <taxon>Bacteria</taxon>
        <taxon>Bacillati</taxon>
        <taxon>Actinomycetota</taxon>
        <taxon>Actinomycetes</taxon>
        <taxon>Propionibacteriales</taxon>
        <taxon>Nocardioidaceae</taxon>
        <taxon>Nocardioides</taxon>
    </lineage>
</organism>
<dbReference type="AlphaFoldDB" id="A0A3N0GTM0"/>
<evidence type="ECO:0000313" key="7">
    <source>
        <dbReference type="EMBL" id="RNM15813.1"/>
    </source>
</evidence>
<dbReference type="RefSeq" id="WP_123222064.1">
    <property type="nucleotide sequence ID" value="NZ_RJSF01000019.1"/>
</dbReference>
<protein>
    <submittedName>
        <fullName evidence="7">MFS transporter</fullName>
    </submittedName>
</protein>
<keyword evidence="8" id="KW-1185">Reference proteome</keyword>
<evidence type="ECO:0000256" key="4">
    <source>
        <dbReference type="ARBA" id="ARBA00023136"/>
    </source>
</evidence>
<evidence type="ECO:0000259" key="6">
    <source>
        <dbReference type="PROSITE" id="PS50850"/>
    </source>
</evidence>
<feature type="transmembrane region" description="Helical" evidence="5">
    <location>
        <begin position="247"/>
        <end position="268"/>
    </location>
</feature>
<feature type="transmembrane region" description="Helical" evidence="5">
    <location>
        <begin position="221"/>
        <end position="241"/>
    </location>
</feature>
<reference evidence="7 8" key="1">
    <citation type="submission" date="2018-11" db="EMBL/GenBank/DDBJ databases">
        <authorList>
            <person name="Li F."/>
        </authorList>
    </citation>
    <scope>NUCLEOTIDE SEQUENCE [LARGE SCALE GENOMIC DNA]</scope>
    <source>
        <strain evidence="7 8">Gsoil 818</strain>
    </source>
</reference>
<dbReference type="SUPFAM" id="SSF103473">
    <property type="entry name" value="MFS general substrate transporter"/>
    <property type="match status" value="1"/>
</dbReference>
<keyword evidence="4 5" id="KW-0472">Membrane</keyword>
<dbReference type="CDD" id="cd17321">
    <property type="entry name" value="MFS_MMR_MDR_like"/>
    <property type="match status" value="1"/>
</dbReference>
<feature type="transmembrane region" description="Helical" evidence="5">
    <location>
        <begin position="288"/>
        <end position="313"/>
    </location>
</feature>
<feature type="transmembrane region" description="Helical" evidence="5">
    <location>
        <begin position="189"/>
        <end position="209"/>
    </location>
</feature>
<dbReference type="EMBL" id="RJSF01000019">
    <property type="protein sequence ID" value="RNM15813.1"/>
    <property type="molecule type" value="Genomic_DNA"/>
</dbReference>
<evidence type="ECO:0000256" key="1">
    <source>
        <dbReference type="ARBA" id="ARBA00004651"/>
    </source>
</evidence>
<keyword evidence="3 5" id="KW-1133">Transmembrane helix</keyword>
<feature type="transmembrane region" description="Helical" evidence="5">
    <location>
        <begin position="29"/>
        <end position="52"/>
    </location>
</feature>
<feature type="transmembrane region" description="Helical" evidence="5">
    <location>
        <begin position="455"/>
        <end position="476"/>
    </location>
</feature>
<keyword evidence="2 5" id="KW-0812">Transmembrane</keyword>
<feature type="transmembrane region" description="Helical" evidence="5">
    <location>
        <begin position="155"/>
        <end position="177"/>
    </location>
</feature>
<dbReference type="Gene3D" id="1.20.1250.20">
    <property type="entry name" value="MFS general substrate transporter like domains"/>
    <property type="match status" value="1"/>
</dbReference>
<evidence type="ECO:0000256" key="5">
    <source>
        <dbReference type="SAM" id="Phobius"/>
    </source>
</evidence>
<dbReference type="PANTHER" id="PTHR42718">
    <property type="entry name" value="MAJOR FACILITATOR SUPERFAMILY MULTIDRUG TRANSPORTER MFSC"/>
    <property type="match status" value="1"/>
</dbReference>
<name>A0A3N0GTM0_9ACTN</name>